<dbReference type="PROSITE" id="PS50240">
    <property type="entry name" value="TRYPSIN_DOM"/>
    <property type="match status" value="1"/>
</dbReference>
<dbReference type="STRING" id="9785.ENSLAFP00000002601"/>
<dbReference type="SMART" id="SM00020">
    <property type="entry name" value="Tryp_SPc"/>
    <property type="match status" value="1"/>
</dbReference>
<dbReference type="InterPro" id="IPR043504">
    <property type="entry name" value="Peptidase_S1_PA_chymotrypsin"/>
</dbReference>
<keyword evidence="3" id="KW-0645">Protease</keyword>
<dbReference type="GO" id="GO:0006508">
    <property type="term" value="P:proteolysis"/>
    <property type="evidence" value="ECO:0007669"/>
    <property type="project" value="UniProtKB-KW"/>
</dbReference>
<evidence type="ECO:0000256" key="5">
    <source>
        <dbReference type="ARBA" id="ARBA00022825"/>
    </source>
</evidence>
<dbReference type="eggNOG" id="KOG3627">
    <property type="taxonomic scope" value="Eukaryota"/>
</dbReference>
<dbReference type="HOGENOM" id="CLU_006842_7_6_1"/>
<dbReference type="Ensembl" id="ENSLAFT00000003127.3">
    <property type="protein sequence ID" value="ENSLAFP00000002601.3"/>
    <property type="gene ID" value="ENSLAFG00000003127.3"/>
</dbReference>
<dbReference type="InterPro" id="IPR001254">
    <property type="entry name" value="Trypsin_dom"/>
</dbReference>
<proteinExistence type="predicted"/>
<dbReference type="Pfam" id="PF00089">
    <property type="entry name" value="Trypsin"/>
    <property type="match status" value="1"/>
</dbReference>
<keyword evidence="2" id="KW-0964">Secreted</keyword>
<dbReference type="InParanoid" id="G3SRR3"/>
<keyword evidence="7" id="KW-1015">Disulfide bond</keyword>
<evidence type="ECO:0000313" key="10">
    <source>
        <dbReference type="Proteomes" id="UP000007646"/>
    </source>
</evidence>
<dbReference type="PANTHER" id="PTHR24250">
    <property type="entry name" value="CHYMOTRYPSIN-RELATED"/>
    <property type="match status" value="1"/>
</dbReference>
<keyword evidence="6" id="KW-0865">Zymogen</keyword>
<reference evidence="9 10" key="1">
    <citation type="submission" date="2009-06" db="EMBL/GenBank/DDBJ databases">
        <title>The Genome Sequence of Loxodonta africana (African elephant).</title>
        <authorList>
            <person name="Di Palma F."/>
            <person name="Heiman D."/>
            <person name="Young S."/>
            <person name="Johnson J."/>
            <person name="Lander E.S."/>
            <person name="Lindblad-Toh K."/>
        </authorList>
    </citation>
    <scope>NUCLEOTIDE SEQUENCE [LARGE SCALE GENOMIC DNA]</scope>
    <source>
        <strain evidence="9 10">Isolate ISIS603380</strain>
    </source>
</reference>
<evidence type="ECO:0000259" key="8">
    <source>
        <dbReference type="PROSITE" id="PS50240"/>
    </source>
</evidence>
<keyword evidence="4" id="KW-0378">Hydrolase</keyword>
<dbReference type="Proteomes" id="UP000007646">
    <property type="component" value="Unassembled WGS sequence"/>
</dbReference>
<evidence type="ECO:0000313" key="9">
    <source>
        <dbReference type="Ensembl" id="ENSLAFP00000002601.3"/>
    </source>
</evidence>
<dbReference type="GeneTree" id="ENSGT00940000153216"/>
<evidence type="ECO:0000256" key="6">
    <source>
        <dbReference type="ARBA" id="ARBA00023145"/>
    </source>
</evidence>
<protein>
    <recommendedName>
        <fullName evidence="8">Peptidase S1 domain-containing protein</fullName>
    </recommendedName>
</protein>
<reference evidence="9" key="3">
    <citation type="submission" date="2025-09" db="UniProtKB">
        <authorList>
            <consortium name="Ensembl"/>
        </authorList>
    </citation>
    <scope>IDENTIFICATION</scope>
    <source>
        <strain evidence="9">Isolate ISIS603380</strain>
    </source>
</reference>
<dbReference type="GO" id="GO:0004252">
    <property type="term" value="F:serine-type endopeptidase activity"/>
    <property type="evidence" value="ECO:0007669"/>
    <property type="project" value="InterPro"/>
</dbReference>
<feature type="domain" description="Peptidase S1" evidence="8">
    <location>
        <begin position="15"/>
        <end position="239"/>
    </location>
</feature>
<dbReference type="MEROPS" id="S01.152"/>
<dbReference type="OMA" id="MVEPPHA"/>
<dbReference type="SUPFAM" id="SSF50494">
    <property type="entry name" value="Trypsin-like serine proteases"/>
    <property type="match status" value="1"/>
</dbReference>
<dbReference type="AlphaFoldDB" id="G3SRR3"/>
<comment type="subcellular location">
    <subcellularLocation>
        <location evidence="1">Secreted</location>
    </subcellularLocation>
</comment>
<dbReference type="GO" id="GO:0005576">
    <property type="term" value="C:extracellular region"/>
    <property type="evidence" value="ECO:0007669"/>
    <property type="project" value="UniProtKB-SubCell"/>
</dbReference>
<evidence type="ECO:0000256" key="1">
    <source>
        <dbReference type="ARBA" id="ARBA00004613"/>
    </source>
</evidence>
<name>G3SRR3_LOXAF</name>
<keyword evidence="5" id="KW-0720">Serine protease</keyword>
<evidence type="ECO:0000256" key="2">
    <source>
        <dbReference type="ARBA" id="ARBA00022525"/>
    </source>
</evidence>
<reference evidence="9" key="2">
    <citation type="submission" date="2025-08" db="UniProtKB">
        <authorList>
            <consortium name="Ensembl"/>
        </authorList>
    </citation>
    <scope>IDENTIFICATION</scope>
    <source>
        <strain evidence="9">Isolate ISIS603380</strain>
    </source>
</reference>
<evidence type="ECO:0000256" key="4">
    <source>
        <dbReference type="ARBA" id="ARBA00022801"/>
    </source>
</evidence>
<dbReference type="CDD" id="cd00190">
    <property type="entry name" value="Tryp_SPc"/>
    <property type="match status" value="1"/>
</dbReference>
<dbReference type="FunFam" id="2.40.10.10:FF:000181">
    <property type="entry name" value="Chymotrypsinogen A"/>
    <property type="match status" value="1"/>
</dbReference>
<dbReference type="Gene3D" id="2.40.10.10">
    <property type="entry name" value="Trypsin-like serine proteases"/>
    <property type="match status" value="1"/>
</dbReference>
<evidence type="ECO:0000256" key="7">
    <source>
        <dbReference type="ARBA" id="ARBA00023157"/>
    </source>
</evidence>
<sequence>GPPHTQPVLLGWAEIVNGEDAVPGSWPLQVSYKTGFHFCGGSLIIEGWVVTVTHSGVGTSYLVVGGQFDQGSDVKAIRVLKIAKVFRNPKFSMFTINYNITLLKLATPAHFSQTVSSVCLPSKGDDFPAGSLWATTGWGLTKNTTNKTPEKPQQSTLPFLSNLDCKKYCGSKITDIMDYAGASGVSCMVEPPHASRCQKDGAWTLAGIMSRGSGQCHSFSPGVYTCITKLMPWVWEVLEAK</sequence>
<evidence type="ECO:0000256" key="3">
    <source>
        <dbReference type="ARBA" id="ARBA00022670"/>
    </source>
</evidence>
<accession>G3SRR3</accession>
<dbReference type="InterPro" id="IPR009003">
    <property type="entry name" value="Peptidase_S1_PA"/>
</dbReference>
<organism evidence="9 10">
    <name type="scientific">Loxodonta africana</name>
    <name type="common">African elephant</name>
    <dbReference type="NCBI Taxonomy" id="9785"/>
    <lineage>
        <taxon>Eukaryota</taxon>
        <taxon>Metazoa</taxon>
        <taxon>Chordata</taxon>
        <taxon>Craniata</taxon>
        <taxon>Vertebrata</taxon>
        <taxon>Euteleostomi</taxon>
        <taxon>Mammalia</taxon>
        <taxon>Eutheria</taxon>
        <taxon>Afrotheria</taxon>
        <taxon>Proboscidea</taxon>
        <taxon>Elephantidae</taxon>
        <taxon>Loxodonta</taxon>
    </lineage>
</organism>
<dbReference type="PANTHER" id="PTHR24250:SF65">
    <property type="entry name" value="CHYMOTRYPSINOGEN B"/>
    <property type="match status" value="1"/>
</dbReference>
<keyword evidence="10" id="KW-1185">Reference proteome</keyword>